<dbReference type="SUPFAM" id="SSF52540">
    <property type="entry name" value="P-loop containing nucleoside triphosphate hydrolases"/>
    <property type="match status" value="1"/>
</dbReference>
<dbReference type="Pfam" id="PF26587">
    <property type="entry name" value="AAA_lid_SMAX1"/>
    <property type="match status" value="1"/>
</dbReference>
<dbReference type="InterPro" id="IPR003959">
    <property type="entry name" value="ATPase_AAA_core"/>
</dbReference>
<keyword evidence="9" id="KW-1185">Reference proteome</keyword>
<keyword evidence="4" id="KW-0804">Transcription</keyword>
<evidence type="ECO:0000256" key="2">
    <source>
        <dbReference type="ARBA" id="ARBA00022737"/>
    </source>
</evidence>
<dbReference type="InterPro" id="IPR051650">
    <property type="entry name" value="SL_signaling_regulator"/>
</dbReference>
<accession>A0A834X5F2</accession>
<evidence type="ECO:0000256" key="4">
    <source>
        <dbReference type="ARBA" id="ARBA00023163"/>
    </source>
</evidence>
<comment type="caution">
    <text evidence="8">The sequence shown here is derived from an EMBL/GenBank/DDBJ whole genome shotgun (WGS) entry which is preliminary data.</text>
</comment>
<comment type="similarity">
    <text evidence="1">Belongs to the ClpA/ClpB family.</text>
</comment>
<dbReference type="PANTHER" id="PTHR43572:SF13">
    <property type="entry name" value="PROTEIN SUPPRESSOR OF MAX2 1"/>
    <property type="match status" value="1"/>
</dbReference>
<keyword evidence="2 5" id="KW-0677">Repeat</keyword>
<protein>
    <submittedName>
        <fullName evidence="8">Protein SUPPRESSOR OF MAX2 1</fullName>
    </submittedName>
</protein>
<dbReference type="AlphaFoldDB" id="A0A834X5F2"/>
<dbReference type="Gene3D" id="3.40.50.300">
    <property type="entry name" value="P-loop containing nucleotide triphosphate hydrolases"/>
    <property type="match status" value="2"/>
</dbReference>
<evidence type="ECO:0000256" key="5">
    <source>
        <dbReference type="PROSITE-ProRule" id="PRU01251"/>
    </source>
</evidence>
<feature type="compositionally biased region" description="Low complexity" evidence="6">
    <location>
        <begin position="241"/>
        <end position="256"/>
    </location>
</feature>
<feature type="domain" description="Clp R" evidence="7">
    <location>
        <begin position="81"/>
        <end position="242"/>
    </location>
</feature>
<evidence type="ECO:0000313" key="8">
    <source>
        <dbReference type="EMBL" id="KAF7838077.1"/>
    </source>
</evidence>
<dbReference type="SUPFAM" id="SSF81923">
    <property type="entry name" value="Double Clp-N motif"/>
    <property type="match status" value="1"/>
</dbReference>
<dbReference type="PROSITE" id="PS51903">
    <property type="entry name" value="CLP_R"/>
    <property type="match status" value="1"/>
</dbReference>
<dbReference type="OrthoDB" id="1929681at2759"/>
<organism evidence="8 9">
    <name type="scientific">Senna tora</name>
    <dbReference type="NCBI Taxonomy" id="362788"/>
    <lineage>
        <taxon>Eukaryota</taxon>
        <taxon>Viridiplantae</taxon>
        <taxon>Streptophyta</taxon>
        <taxon>Embryophyta</taxon>
        <taxon>Tracheophyta</taxon>
        <taxon>Spermatophyta</taxon>
        <taxon>Magnoliopsida</taxon>
        <taxon>eudicotyledons</taxon>
        <taxon>Gunneridae</taxon>
        <taxon>Pentapetalae</taxon>
        <taxon>rosids</taxon>
        <taxon>fabids</taxon>
        <taxon>Fabales</taxon>
        <taxon>Fabaceae</taxon>
        <taxon>Caesalpinioideae</taxon>
        <taxon>Cassia clade</taxon>
        <taxon>Senna</taxon>
    </lineage>
</organism>
<feature type="region of interest" description="Disordered" evidence="6">
    <location>
        <begin position="653"/>
        <end position="686"/>
    </location>
</feature>
<evidence type="ECO:0000256" key="6">
    <source>
        <dbReference type="SAM" id="MobiDB-lite"/>
    </source>
</evidence>
<dbReference type="InterPro" id="IPR004176">
    <property type="entry name" value="Clp_R_N"/>
</dbReference>
<dbReference type="EMBL" id="JAAIUW010000003">
    <property type="protein sequence ID" value="KAF7838077.1"/>
    <property type="molecule type" value="Genomic_DNA"/>
</dbReference>
<dbReference type="Proteomes" id="UP000634136">
    <property type="component" value="Unassembled WGS sequence"/>
</dbReference>
<dbReference type="Gene3D" id="1.10.1780.10">
    <property type="entry name" value="Clp, N-terminal domain"/>
    <property type="match status" value="1"/>
</dbReference>
<keyword evidence="3" id="KW-0805">Transcription regulation</keyword>
<dbReference type="GO" id="GO:0005524">
    <property type="term" value="F:ATP binding"/>
    <property type="evidence" value="ECO:0007669"/>
    <property type="project" value="InterPro"/>
</dbReference>
<evidence type="ECO:0000256" key="1">
    <source>
        <dbReference type="ARBA" id="ARBA00008675"/>
    </source>
</evidence>
<gene>
    <name evidence="8" type="ORF">G2W53_006559</name>
</gene>
<dbReference type="InterPro" id="IPR036628">
    <property type="entry name" value="Clp_N_dom_sf"/>
</dbReference>
<dbReference type="PANTHER" id="PTHR43572">
    <property type="entry name" value="CHAPERONE PROTEIN CLPD, CHLOROPLASTIC"/>
    <property type="match status" value="1"/>
</dbReference>
<evidence type="ECO:0000256" key="3">
    <source>
        <dbReference type="ARBA" id="ARBA00023015"/>
    </source>
</evidence>
<feature type="region of interest" description="Disordered" evidence="6">
    <location>
        <begin position="231"/>
        <end position="257"/>
    </location>
</feature>
<evidence type="ECO:0000259" key="7">
    <source>
        <dbReference type="PROSITE" id="PS51903"/>
    </source>
</evidence>
<sequence>MPSLKESEFQKREEHLLVSQLLCAYRSLSLTTIMSKLVVVNLPRGAWRGHSFFLPNLFLSYYTISKNQNKTKEMRAGLSTIHQTLTPEAATVLNQSIGEAGRRNHGQTTPLHVAATLLASPSGFLRQACIKSHPNSSHPLQCRALELCFSVALERLPTSQSRSPGMEPPISNALMAALKRAQAHQRRGCPEQQQQPLLAVKVELQQLIISILDDPSVSRVMREASFSSPAVKSTIEQTLNTSSPSSSSTSTVTSNSIGLGFRPRTVAPAAAPCRNLYLNPRLQQGINAAQLGQQRGEEVKRIIDIMMRTKKRNPILVGESEPECVVKEVLRKIESKEMGDLAFNNAHVILLEKELPSDKAQIPARLKEVGDLIESRIGNPSSGSGGVLVNLGDLKWLVEQPVGAGVSMQQQAFTEAGRAIVAEMRRLVTKLGESGRLWLIGTATCETYLRCQVYHPSMENDWDLQAVPIAARAPLPQTIPRLGTNGILGVSLEPLSPLKGFPTATVVPRYASENVDPAQTTTTTCCPQCMQSCEQEVEDMLKEIENADFDVRSEAAKPQLPQWLQNVKNQTQSDNKEVTAKKKTQELQKKWQEACMHLHPKFHQQNLSSHTVTPTPFSMMSLYNPNLMGRQSQPKLELNKNLACSLQLSSTPAPARLSDSSVSPPGSPVTTELVLSSESQKKQSNKLLDPNSFKKLLKGLTEKVWWQQDAAAAIATTVTQCKMGNGKRRGGAPKGDTWLLFLGPDRASKKKMAAALSELVSGCPNPIVISLGGRRGIDETDVQVRGKTALDRIAEAIRRNPFSVIMLENMDEADLLIRGSIKRAMEQGRFCDSHGREISLGNVMFILTSNWLPENLRLRYSSNVASLDEEKLVNSARRGWKLRLSVAKKTEKRGPGEWLSSEERPCIKARKEIGSSLAFDLNEAADADEDRADGSMNSSDITVDHEDNQDVLIHNIQYSSSLSPTTQPISRELLDGVDDAIVFNPVDFGTIGGNFTDSVTKIFSKVIGSGTSIEVQKEALEKIAGGVWLGETGMEEWIEKALVPSLHELKRSFSTRSGGDESLVVRLEDDDRDICDDSIRRSCGDLLPRCVRVVTKWT</sequence>
<dbReference type="FunFam" id="1.10.1780.10:FF:000005">
    <property type="entry name" value="protein SUPPRESSOR OF MAX2 1"/>
    <property type="match status" value="1"/>
</dbReference>
<evidence type="ECO:0000313" key="9">
    <source>
        <dbReference type="Proteomes" id="UP000634136"/>
    </source>
</evidence>
<dbReference type="InterPro" id="IPR058954">
    <property type="entry name" value="AAA_lid_SMAX1"/>
</dbReference>
<dbReference type="Pfam" id="PF23569">
    <property type="entry name" value="NBD_SMAX1"/>
    <property type="match status" value="1"/>
</dbReference>
<dbReference type="Pfam" id="PF07724">
    <property type="entry name" value="AAA_2"/>
    <property type="match status" value="1"/>
</dbReference>
<feature type="compositionally biased region" description="Polar residues" evidence="6">
    <location>
        <begin position="231"/>
        <end position="240"/>
    </location>
</feature>
<reference evidence="8" key="1">
    <citation type="submission" date="2020-09" db="EMBL/GenBank/DDBJ databases">
        <title>Genome-Enabled Discovery of Anthraquinone Biosynthesis in Senna tora.</title>
        <authorList>
            <person name="Kang S.-H."/>
            <person name="Pandey R.P."/>
            <person name="Lee C.-M."/>
            <person name="Sim J.-S."/>
            <person name="Jeong J.-T."/>
            <person name="Choi B.-S."/>
            <person name="Jung M."/>
            <person name="Ginzburg D."/>
            <person name="Zhao K."/>
            <person name="Won S.Y."/>
            <person name="Oh T.-J."/>
            <person name="Yu Y."/>
            <person name="Kim N.-H."/>
            <person name="Lee O.R."/>
            <person name="Lee T.-H."/>
            <person name="Bashyal P."/>
            <person name="Kim T.-S."/>
            <person name="Lee W.-H."/>
            <person name="Kawkins C."/>
            <person name="Kim C.-K."/>
            <person name="Kim J.S."/>
            <person name="Ahn B.O."/>
            <person name="Rhee S.Y."/>
            <person name="Sohng J.K."/>
        </authorList>
    </citation>
    <scope>NUCLEOTIDE SEQUENCE</scope>
    <source>
        <tissue evidence="8">Leaf</tissue>
    </source>
</reference>
<name>A0A834X5F2_9FABA</name>
<dbReference type="InterPro" id="IPR058680">
    <property type="entry name" value="NBD_SMAX1-like"/>
</dbReference>
<proteinExistence type="inferred from homology"/>
<dbReference type="InterPro" id="IPR027417">
    <property type="entry name" value="P-loop_NTPase"/>
</dbReference>
<dbReference type="GO" id="GO:0016887">
    <property type="term" value="F:ATP hydrolysis activity"/>
    <property type="evidence" value="ECO:0007669"/>
    <property type="project" value="InterPro"/>
</dbReference>
<dbReference type="Pfam" id="PF02861">
    <property type="entry name" value="Clp_N"/>
    <property type="match status" value="1"/>
</dbReference>